<dbReference type="PANTHER" id="PTHR42085">
    <property type="entry name" value="F-BOX DOMAIN-CONTAINING PROTEIN"/>
    <property type="match status" value="1"/>
</dbReference>
<dbReference type="EMBL" id="CP042189">
    <property type="protein sequence ID" value="QDS70804.1"/>
    <property type="molecule type" value="Genomic_DNA"/>
</dbReference>
<gene>
    <name evidence="1" type="ORF">FKW77_004610</name>
</gene>
<name>A0A517L5B0_9PEZI</name>
<keyword evidence="2" id="KW-1185">Reference proteome</keyword>
<proteinExistence type="predicted"/>
<dbReference type="OrthoDB" id="5413827at2759"/>
<dbReference type="Proteomes" id="UP000316270">
    <property type="component" value="Chromosome 5"/>
</dbReference>
<evidence type="ECO:0000313" key="2">
    <source>
        <dbReference type="Proteomes" id="UP000316270"/>
    </source>
</evidence>
<dbReference type="PANTHER" id="PTHR42085:SF1">
    <property type="entry name" value="F-BOX DOMAIN-CONTAINING PROTEIN"/>
    <property type="match status" value="1"/>
</dbReference>
<sequence length="216" mass="24937">MFSPLACVAWPQKKSEPPARTAIQWPSHDKNGQPLRASLLGIPGELRNSIYKLLFPDFDKDITRLQVLLTCRQIYHEAALRAFTFRRFVIGGKDKYLAVRLSCLSQEQKDMIKIVERPEQPHHSIPNHHFYMAVERHLRPSCLLLGTNESIHILSAIVRIQSLTHIFAHSQDGYSIGRLKTWHWDMMKYNNCSIAPFKVSLDMIRFTKGTDIDCVL</sequence>
<dbReference type="InterPro" id="IPR038883">
    <property type="entry name" value="AN11006-like"/>
</dbReference>
<evidence type="ECO:0000313" key="1">
    <source>
        <dbReference type="EMBL" id="QDS70804.1"/>
    </source>
</evidence>
<protein>
    <recommendedName>
        <fullName evidence="3">F-box domain-containing protein</fullName>
    </recommendedName>
</protein>
<accession>A0A517L5B0</accession>
<organism evidence="1 2">
    <name type="scientific">Venturia effusa</name>
    <dbReference type="NCBI Taxonomy" id="50376"/>
    <lineage>
        <taxon>Eukaryota</taxon>
        <taxon>Fungi</taxon>
        <taxon>Dikarya</taxon>
        <taxon>Ascomycota</taxon>
        <taxon>Pezizomycotina</taxon>
        <taxon>Dothideomycetes</taxon>
        <taxon>Pleosporomycetidae</taxon>
        <taxon>Venturiales</taxon>
        <taxon>Venturiaceae</taxon>
        <taxon>Venturia</taxon>
    </lineage>
</organism>
<dbReference type="AlphaFoldDB" id="A0A517L5B0"/>
<reference evidence="1 2" key="1">
    <citation type="submission" date="2019-07" db="EMBL/GenBank/DDBJ databases">
        <title>Finished genome of Venturia effusa.</title>
        <authorList>
            <person name="Young C.A."/>
            <person name="Cox M.P."/>
            <person name="Ganley A.R.D."/>
            <person name="David W.J."/>
        </authorList>
    </citation>
    <scope>NUCLEOTIDE SEQUENCE [LARGE SCALE GENOMIC DNA]</scope>
    <source>
        <strain evidence="2">albino</strain>
    </source>
</reference>
<evidence type="ECO:0008006" key="3">
    <source>
        <dbReference type="Google" id="ProtNLM"/>
    </source>
</evidence>